<evidence type="ECO:0000313" key="2">
    <source>
        <dbReference type="EMBL" id="CEE02487.1"/>
    </source>
</evidence>
<sequence length="43" mass="4754">MSKRKADPSTIGLNSPETEGQGTTTRETGRKKADSSRKKAKRY</sequence>
<organism evidence="2 3">
    <name type="scientific">Caldibacillus thermoamylovorans</name>
    <dbReference type="NCBI Taxonomy" id="35841"/>
    <lineage>
        <taxon>Bacteria</taxon>
        <taxon>Bacillati</taxon>
        <taxon>Bacillota</taxon>
        <taxon>Bacilli</taxon>
        <taxon>Bacillales</taxon>
        <taxon>Bacillaceae</taxon>
        <taxon>Caldibacillus</taxon>
    </lineage>
</organism>
<reference evidence="2 3" key="1">
    <citation type="submission" date="2014-07" db="EMBL/GenBank/DDBJ databases">
        <authorList>
            <person name="Wibberg Daniel"/>
        </authorList>
    </citation>
    <scope>NUCLEOTIDE SEQUENCE [LARGE SCALE GENOMIC DNA]</scope>
</reference>
<protein>
    <recommendedName>
        <fullName evidence="4">YuzL family protein</fullName>
    </recommendedName>
</protein>
<evidence type="ECO:0000313" key="3">
    <source>
        <dbReference type="Proteomes" id="UP000040576"/>
    </source>
</evidence>
<dbReference type="AlphaFoldDB" id="A0A090IXQ0"/>
<accession>A0A090IXQ0</accession>
<evidence type="ECO:0008006" key="4">
    <source>
        <dbReference type="Google" id="ProtNLM"/>
    </source>
</evidence>
<feature type="compositionally biased region" description="Basic and acidic residues" evidence="1">
    <location>
        <begin position="27"/>
        <end position="37"/>
    </location>
</feature>
<evidence type="ECO:0000256" key="1">
    <source>
        <dbReference type="SAM" id="MobiDB-lite"/>
    </source>
</evidence>
<feature type="compositionally biased region" description="Low complexity" evidence="1">
    <location>
        <begin position="17"/>
        <end position="26"/>
    </location>
</feature>
<dbReference type="EMBL" id="CCRF01000076">
    <property type="protein sequence ID" value="CEE02487.1"/>
    <property type="molecule type" value="Genomic_DNA"/>
</dbReference>
<dbReference type="InterPro" id="IPR025625">
    <property type="entry name" value="YuzL"/>
</dbReference>
<dbReference type="Proteomes" id="UP000040576">
    <property type="component" value="Unassembled WGS sequence"/>
</dbReference>
<keyword evidence="3" id="KW-1185">Reference proteome</keyword>
<proteinExistence type="predicted"/>
<dbReference type="Pfam" id="PF14115">
    <property type="entry name" value="YuzL"/>
    <property type="match status" value="1"/>
</dbReference>
<dbReference type="RefSeq" id="WP_072012702.1">
    <property type="nucleotide sequence ID" value="NZ_CCRF01000076.1"/>
</dbReference>
<feature type="region of interest" description="Disordered" evidence="1">
    <location>
        <begin position="1"/>
        <end position="43"/>
    </location>
</feature>
<gene>
    <name evidence="2" type="ORF">BT1A1_2693</name>
</gene>
<name>A0A090IXQ0_9BACI</name>